<keyword evidence="3" id="KW-1185">Reference proteome</keyword>
<name>A0A7W9PI70_9NOCA</name>
<reference evidence="2 3" key="1">
    <citation type="submission" date="2020-08" db="EMBL/GenBank/DDBJ databases">
        <title>Sequencing the genomes of 1000 actinobacteria strains.</title>
        <authorList>
            <person name="Klenk H.-P."/>
        </authorList>
    </citation>
    <scope>NUCLEOTIDE SEQUENCE [LARGE SCALE GENOMIC DNA]</scope>
    <source>
        <strain evidence="2 3">DSM 43582</strain>
    </source>
</reference>
<evidence type="ECO:0000256" key="1">
    <source>
        <dbReference type="SAM" id="MobiDB-lite"/>
    </source>
</evidence>
<organism evidence="2 3">
    <name type="scientific">Nocardia transvalensis</name>
    <dbReference type="NCBI Taxonomy" id="37333"/>
    <lineage>
        <taxon>Bacteria</taxon>
        <taxon>Bacillati</taxon>
        <taxon>Actinomycetota</taxon>
        <taxon>Actinomycetes</taxon>
        <taxon>Mycobacteriales</taxon>
        <taxon>Nocardiaceae</taxon>
        <taxon>Nocardia</taxon>
    </lineage>
</organism>
<evidence type="ECO:0000313" key="2">
    <source>
        <dbReference type="EMBL" id="MBB5916642.1"/>
    </source>
</evidence>
<evidence type="ECO:0000313" key="3">
    <source>
        <dbReference type="Proteomes" id="UP000540412"/>
    </source>
</evidence>
<comment type="caution">
    <text evidence="2">The sequence shown here is derived from an EMBL/GenBank/DDBJ whole genome shotgun (WGS) entry which is preliminary data.</text>
</comment>
<dbReference type="EMBL" id="JACHIT010000002">
    <property type="protein sequence ID" value="MBB5916642.1"/>
    <property type="molecule type" value="Genomic_DNA"/>
</dbReference>
<feature type="region of interest" description="Disordered" evidence="1">
    <location>
        <begin position="1"/>
        <end position="122"/>
    </location>
</feature>
<proteinExistence type="predicted"/>
<feature type="compositionally biased region" description="Basic and acidic residues" evidence="1">
    <location>
        <begin position="109"/>
        <end position="122"/>
    </location>
</feature>
<dbReference type="AlphaFoldDB" id="A0A7W9PI70"/>
<protein>
    <submittedName>
        <fullName evidence="2">Uncharacterized protein</fullName>
    </submittedName>
</protein>
<dbReference type="Proteomes" id="UP000540412">
    <property type="component" value="Unassembled WGS sequence"/>
</dbReference>
<gene>
    <name evidence="2" type="ORF">BJY24_005554</name>
</gene>
<accession>A0A7W9PI70</accession>
<feature type="compositionally biased region" description="Basic and acidic residues" evidence="1">
    <location>
        <begin position="1"/>
        <end position="15"/>
    </location>
</feature>
<sequence>MGEGQHDQQDGHATDDQGADPQYGHGRRAAVAVEIRGPITPRPGRTAVGDTTVPTDRMPARSSIPPTGPPYTLIPHAGSIPAGTDMSGRNRHRDTPTALGSRSAALASAHRDSRDRLPSTRR</sequence>